<protein>
    <submittedName>
        <fullName evidence="1">Uncharacterized protein</fullName>
    </submittedName>
</protein>
<dbReference type="Proteomes" id="UP000003835">
    <property type="component" value="Unassembled WGS sequence"/>
</dbReference>
<dbReference type="OrthoDB" id="465657at2"/>
<name>B4W176_9CYAN</name>
<dbReference type="eggNOG" id="COG3415">
    <property type="taxonomic scope" value="Bacteria"/>
</dbReference>
<dbReference type="SUPFAM" id="SSF46689">
    <property type="entry name" value="Homeodomain-like"/>
    <property type="match status" value="1"/>
</dbReference>
<proteinExistence type="predicted"/>
<reference evidence="1 2" key="1">
    <citation type="submission" date="2008-07" db="EMBL/GenBank/DDBJ databases">
        <authorList>
            <person name="Tandeau de Marsac N."/>
            <person name="Ferriera S."/>
            <person name="Johnson J."/>
            <person name="Kravitz S."/>
            <person name="Beeson K."/>
            <person name="Sutton G."/>
            <person name="Rogers Y.-H."/>
            <person name="Friedman R."/>
            <person name="Frazier M."/>
            <person name="Venter J.C."/>
        </authorList>
    </citation>
    <scope>NUCLEOTIDE SEQUENCE [LARGE SCALE GENOMIC DNA]</scope>
    <source>
        <strain evidence="1 2">PCC 7420</strain>
    </source>
</reference>
<dbReference type="AlphaFoldDB" id="B4W176"/>
<organism evidence="1 2">
    <name type="scientific">Coleofasciculus chthonoplastes PCC 7420</name>
    <dbReference type="NCBI Taxonomy" id="118168"/>
    <lineage>
        <taxon>Bacteria</taxon>
        <taxon>Bacillati</taxon>
        <taxon>Cyanobacteriota</taxon>
        <taxon>Cyanophyceae</taxon>
        <taxon>Coleofasciculales</taxon>
        <taxon>Coleofasciculaceae</taxon>
        <taxon>Coleofasciculus</taxon>
    </lineage>
</organism>
<dbReference type="InterPro" id="IPR009057">
    <property type="entry name" value="Homeodomain-like_sf"/>
</dbReference>
<accession>B4W176</accession>
<keyword evidence="2" id="KW-1185">Reference proteome</keyword>
<evidence type="ECO:0000313" key="1">
    <source>
        <dbReference type="EMBL" id="EDX72062.1"/>
    </source>
</evidence>
<dbReference type="Pfam" id="PF13384">
    <property type="entry name" value="HTH_23"/>
    <property type="match status" value="1"/>
</dbReference>
<evidence type="ECO:0000313" key="2">
    <source>
        <dbReference type="Proteomes" id="UP000003835"/>
    </source>
</evidence>
<sequence>MDMDNKHIEKQIQALDEWLKNNSDSRELKRAMAVKLTLRGWKYSSITQCLNVSNGFISKWNKRFNESGLEGLKLSYKGSSGYLTKQQKQDVINWLNQDNNHGLEKVKRYLRDKYDINFKSNSSYYNLIKEAQNYFLQFSAEYL</sequence>
<gene>
    <name evidence="1" type="ORF">MC7420_7542</name>
</gene>
<dbReference type="EMBL" id="DS989867">
    <property type="protein sequence ID" value="EDX72062.1"/>
    <property type="molecule type" value="Genomic_DNA"/>
</dbReference>
<dbReference type="HOGENOM" id="CLU_132136_0_0_3"/>